<keyword evidence="5 6" id="KW-0472">Membrane</keyword>
<dbReference type="RefSeq" id="WP_337108342.1">
    <property type="nucleotide sequence ID" value="NZ_JAPYKS010000020.1"/>
</dbReference>
<dbReference type="PANTHER" id="PTHR23513">
    <property type="entry name" value="INTEGRAL MEMBRANE EFFLUX PROTEIN-RELATED"/>
    <property type="match status" value="1"/>
</dbReference>
<feature type="transmembrane region" description="Helical" evidence="6">
    <location>
        <begin position="87"/>
        <end position="108"/>
    </location>
</feature>
<dbReference type="SUPFAM" id="SSF103473">
    <property type="entry name" value="MFS general substrate transporter"/>
    <property type="match status" value="1"/>
</dbReference>
<evidence type="ECO:0000313" key="7">
    <source>
        <dbReference type="EMBL" id="MEI9411879.1"/>
    </source>
</evidence>
<dbReference type="Pfam" id="PF07690">
    <property type="entry name" value="MFS_1"/>
    <property type="match status" value="1"/>
</dbReference>
<evidence type="ECO:0000256" key="6">
    <source>
        <dbReference type="SAM" id="Phobius"/>
    </source>
</evidence>
<keyword evidence="2" id="KW-1003">Cell membrane</keyword>
<accession>A0ABU8L3R9</accession>
<comment type="subcellular location">
    <subcellularLocation>
        <location evidence="1">Cell membrane</location>
        <topology evidence="1">Multi-pass membrane protein</topology>
    </subcellularLocation>
</comment>
<dbReference type="InterPro" id="IPR011701">
    <property type="entry name" value="MFS"/>
</dbReference>
<sequence length="414" mass="44052">MEFRSQRLNHRRPKILCQSRSILPIYAMLLAMQCARSMYIVLASWFALQITGEIASVGRVLICWQLLAFTVGPFLGPQIDRCRRRRVFMMGETIHGAGVGLLAVLAWFCSPQHTPIGVLYATASLISVGSLLSYPSSQALIKLAGARVLMRTVSMGIFSSQIGNIAGAAIAGLCLILVGVAGSLAICAASSFLAALFATFLYDQDVTGPKRPGLHIAHFMAGLRETIATPRLRSAGLALLLAYASAHASNALLAGFARYELKLPATLYGWLAAMYSGGGLIGSLTLAWLSGVAREKLLLAVGTMLLAGATAAFSTSRTMAEAVLWQGLIGLSFMMVRAGADVTILKVVPSPMVGRVRSNIDAAIGLVAVLIYLLPGLMPGAPTRHIFLGLASLFAVGSCGVLWIQWRQGFSKPW</sequence>
<feature type="transmembrane region" description="Helical" evidence="6">
    <location>
        <begin position="384"/>
        <end position="404"/>
    </location>
</feature>
<evidence type="ECO:0000256" key="5">
    <source>
        <dbReference type="ARBA" id="ARBA00023136"/>
    </source>
</evidence>
<feature type="transmembrane region" description="Helical" evidence="6">
    <location>
        <begin position="184"/>
        <end position="202"/>
    </location>
</feature>
<feature type="transmembrane region" description="Helical" evidence="6">
    <location>
        <begin position="237"/>
        <end position="256"/>
    </location>
</feature>
<feature type="transmembrane region" description="Helical" evidence="6">
    <location>
        <begin position="297"/>
        <end position="316"/>
    </location>
</feature>
<evidence type="ECO:0000256" key="4">
    <source>
        <dbReference type="ARBA" id="ARBA00022989"/>
    </source>
</evidence>
<feature type="transmembrane region" description="Helical" evidence="6">
    <location>
        <begin position="155"/>
        <end position="178"/>
    </location>
</feature>
<feature type="transmembrane region" description="Helical" evidence="6">
    <location>
        <begin position="268"/>
        <end position="290"/>
    </location>
</feature>
<evidence type="ECO:0000313" key="8">
    <source>
        <dbReference type="Proteomes" id="UP001387293"/>
    </source>
</evidence>
<keyword evidence="4 6" id="KW-1133">Transmembrane helix</keyword>
<dbReference type="PANTHER" id="PTHR23513:SF6">
    <property type="entry name" value="MAJOR FACILITATOR SUPERFAMILY ASSOCIATED DOMAIN-CONTAINING PROTEIN"/>
    <property type="match status" value="1"/>
</dbReference>
<dbReference type="Gene3D" id="1.20.1250.20">
    <property type="entry name" value="MFS general substrate transporter like domains"/>
    <property type="match status" value="2"/>
</dbReference>
<protein>
    <submittedName>
        <fullName evidence="7">MFS transporter</fullName>
    </submittedName>
</protein>
<organism evidence="7 8">
    <name type="scientific">Mesorhizobium salmacidum</name>
    <dbReference type="NCBI Taxonomy" id="3015171"/>
    <lineage>
        <taxon>Bacteria</taxon>
        <taxon>Pseudomonadati</taxon>
        <taxon>Pseudomonadota</taxon>
        <taxon>Alphaproteobacteria</taxon>
        <taxon>Hyphomicrobiales</taxon>
        <taxon>Phyllobacteriaceae</taxon>
        <taxon>Mesorhizobium</taxon>
    </lineage>
</organism>
<evidence type="ECO:0000256" key="1">
    <source>
        <dbReference type="ARBA" id="ARBA00004651"/>
    </source>
</evidence>
<dbReference type="Proteomes" id="UP001387293">
    <property type="component" value="Unassembled WGS sequence"/>
</dbReference>
<keyword evidence="3 6" id="KW-0812">Transmembrane</keyword>
<feature type="transmembrane region" description="Helical" evidence="6">
    <location>
        <begin position="322"/>
        <end position="348"/>
    </location>
</feature>
<feature type="transmembrane region" description="Helical" evidence="6">
    <location>
        <begin position="114"/>
        <end position="134"/>
    </location>
</feature>
<feature type="transmembrane region" description="Helical" evidence="6">
    <location>
        <begin position="54"/>
        <end position="75"/>
    </location>
</feature>
<dbReference type="EMBL" id="JAPYKS010000020">
    <property type="protein sequence ID" value="MEI9411879.1"/>
    <property type="molecule type" value="Genomic_DNA"/>
</dbReference>
<proteinExistence type="predicted"/>
<keyword evidence="8" id="KW-1185">Reference proteome</keyword>
<evidence type="ECO:0000256" key="3">
    <source>
        <dbReference type="ARBA" id="ARBA00022692"/>
    </source>
</evidence>
<dbReference type="CDD" id="cd06173">
    <property type="entry name" value="MFS_MefA_like"/>
    <property type="match status" value="1"/>
</dbReference>
<reference evidence="7 8" key="1">
    <citation type="submission" date="2022-12" db="EMBL/GenBank/DDBJ databases">
        <authorList>
            <person name="Muema E."/>
        </authorList>
    </citation>
    <scope>NUCLEOTIDE SEQUENCE [LARGE SCALE GENOMIC DNA]</scope>
    <source>
        <strain evidence="8">1326</strain>
    </source>
</reference>
<dbReference type="InterPro" id="IPR036259">
    <property type="entry name" value="MFS_trans_sf"/>
</dbReference>
<feature type="transmembrane region" description="Helical" evidence="6">
    <location>
        <begin position="21"/>
        <end position="48"/>
    </location>
</feature>
<gene>
    <name evidence="7" type="ORF">O7A60_24370</name>
</gene>
<feature type="transmembrane region" description="Helical" evidence="6">
    <location>
        <begin position="360"/>
        <end position="378"/>
    </location>
</feature>
<name>A0ABU8L3R9_9HYPH</name>
<evidence type="ECO:0000256" key="2">
    <source>
        <dbReference type="ARBA" id="ARBA00022475"/>
    </source>
</evidence>
<comment type="caution">
    <text evidence="7">The sequence shown here is derived from an EMBL/GenBank/DDBJ whole genome shotgun (WGS) entry which is preliminary data.</text>
</comment>